<dbReference type="InterPro" id="IPR045340">
    <property type="entry name" value="DUF6533"/>
</dbReference>
<feature type="transmembrane region" description="Helical" evidence="1">
    <location>
        <begin position="172"/>
        <end position="196"/>
    </location>
</feature>
<evidence type="ECO:0000313" key="3">
    <source>
        <dbReference type="EMBL" id="KAK0470613.1"/>
    </source>
</evidence>
<dbReference type="Proteomes" id="UP001175227">
    <property type="component" value="Unassembled WGS sequence"/>
</dbReference>
<comment type="caution">
    <text evidence="3">The sequence shown here is derived from an EMBL/GenBank/DDBJ whole genome shotgun (WGS) entry which is preliminary data.</text>
</comment>
<sequence length="307" mass="34264">MPIDFISGGELRAFGALKMVHVLELVYDWACTVDQEADYVWSHPLSFRATLFFMNRYLPFVDAFISMSLAFTQNSPEKCVKHFKVVTWFTVAGILLCEGEIYGSTIQAVILMLRTWAIWERKKSVMIGFIILILLGPNGAFEVVAVPSFVFLNGSIVFPDQKVNRGCSRIHASPIIIGAYLLLLFCESVIAVLMVIKAIQHLRPPYSPWVAKLYRDGLLFYLYLLTLSLANVLIPICVPALSNWLATPQRVFHSIFCTRILLLIMKQRGPPSSPILDSTNLIFMPDYPSSSGVTDSSGLVSSSSMPA</sequence>
<feature type="transmembrane region" description="Helical" evidence="1">
    <location>
        <begin position="217"/>
        <end position="241"/>
    </location>
</feature>
<feature type="transmembrane region" description="Helical" evidence="1">
    <location>
        <begin position="85"/>
        <end position="113"/>
    </location>
</feature>
<reference evidence="3" key="1">
    <citation type="submission" date="2023-06" db="EMBL/GenBank/DDBJ databases">
        <authorList>
            <consortium name="Lawrence Berkeley National Laboratory"/>
            <person name="Ahrendt S."/>
            <person name="Sahu N."/>
            <person name="Indic B."/>
            <person name="Wong-Bajracharya J."/>
            <person name="Merenyi Z."/>
            <person name="Ke H.-M."/>
            <person name="Monk M."/>
            <person name="Kocsube S."/>
            <person name="Drula E."/>
            <person name="Lipzen A."/>
            <person name="Balint B."/>
            <person name="Henrissat B."/>
            <person name="Andreopoulos B."/>
            <person name="Martin F.M."/>
            <person name="Harder C.B."/>
            <person name="Rigling D."/>
            <person name="Ford K.L."/>
            <person name="Foster G.D."/>
            <person name="Pangilinan J."/>
            <person name="Papanicolaou A."/>
            <person name="Barry K."/>
            <person name="LaButti K."/>
            <person name="Viragh M."/>
            <person name="Koriabine M."/>
            <person name="Yan M."/>
            <person name="Riley R."/>
            <person name="Champramary S."/>
            <person name="Plett K.L."/>
            <person name="Tsai I.J."/>
            <person name="Slot J."/>
            <person name="Sipos G."/>
            <person name="Plett J."/>
            <person name="Nagy L.G."/>
            <person name="Grigoriev I.V."/>
        </authorList>
    </citation>
    <scope>NUCLEOTIDE SEQUENCE</scope>
    <source>
        <strain evidence="3">ICMP 16352</strain>
    </source>
</reference>
<keyword evidence="1" id="KW-0812">Transmembrane</keyword>
<keyword evidence="1" id="KW-1133">Transmembrane helix</keyword>
<proteinExistence type="predicted"/>
<feature type="domain" description="DUF6533" evidence="2">
    <location>
        <begin position="25"/>
        <end position="61"/>
    </location>
</feature>
<dbReference type="Pfam" id="PF20151">
    <property type="entry name" value="DUF6533"/>
    <property type="match status" value="1"/>
</dbReference>
<keyword evidence="1" id="KW-0472">Membrane</keyword>
<accession>A0AA39NRQ7</accession>
<feature type="transmembrane region" description="Helical" evidence="1">
    <location>
        <begin position="125"/>
        <end position="152"/>
    </location>
</feature>
<evidence type="ECO:0000259" key="2">
    <source>
        <dbReference type="Pfam" id="PF20151"/>
    </source>
</evidence>
<evidence type="ECO:0000313" key="4">
    <source>
        <dbReference type="Proteomes" id="UP001175227"/>
    </source>
</evidence>
<organism evidence="3 4">
    <name type="scientific">Armillaria novae-zelandiae</name>
    <dbReference type="NCBI Taxonomy" id="153914"/>
    <lineage>
        <taxon>Eukaryota</taxon>
        <taxon>Fungi</taxon>
        <taxon>Dikarya</taxon>
        <taxon>Basidiomycota</taxon>
        <taxon>Agaricomycotina</taxon>
        <taxon>Agaricomycetes</taxon>
        <taxon>Agaricomycetidae</taxon>
        <taxon>Agaricales</taxon>
        <taxon>Marasmiineae</taxon>
        <taxon>Physalacriaceae</taxon>
        <taxon>Armillaria</taxon>
    </lineage>
</organism>
<protein>
    <recommendedName>
        <fullName evidence="2">DUF6533 domain-containing protein</fullName>
    </recommendedName>
</protein>
<gene>
    <name evidence="3" type="ORF">IW261DRAFT_1676126</name>
</gene>
<name>A0AA39NRQ7_9AGAR</name>
<keyword evidence="4" id="KW-1185">Reference proteome</keyword>
<dbReference type="EMBL" id="JAUEPR010000062">
    <property type="protein sequence ID" value="KAK0470613.1"/>
    <property type="molecule type" value="Genomic_DNA"/>
</dbReference>
<evidence type="ECO:0000256" key="1">
    <source>
        <dbReference type="SAM" id="Phobius"/>
    </source>
</evidence>
<dbReference type="AlphaFoldDB" id="A0AA39NRQ7"/>